<feature type="signal peptide" evidence="2">
    <location>
        <begin position="1"/>
        <end position="21"/>
    </location>
</feature>
<keyword evidence="1" id="KW-0812">Transmembrane</keyword>
<protein>
    <submittedName>
        <fullName evidence="3">Uncharacterized protein</fullName>
    </submittedName>
</protein>
<dbReference type="AlphaFoldDB" id="A0A1L9UCT2"/>
<keyword evidence="2" id="KW-0732">Signal</keyword>
<evidence type="ECO:0000256" key="2">
    <source>
        <dbReference type="SAM" id="SignalP"/>
    </source>
</evidence>
<name>A0A1L9UCT2_ASPBC</name>
<dbReference type="EMBL" id="KV878688">
    <property type="protein sequence ID" value="OJJ69470.1"/>
    <property type="molecule type" value="Genomic_DNA"/>
</dbReference>
<dbReference type="Proteomes" id="UP000184499">
    <property type="component" value="Unassembled WGS sequence"/>
</dbReference>
<evidence type="ECO:0000256" key="1">
    <source>
        <dbReference type="SAM" id="Phobius"/>
    </source>
</evidence>
<dbReference type="RefSeq" id="XP_067476719.1">
    <property type="nucleotide sequence ID" value="XM_067622448.1"/>
</dbReference>
<dbReference type="VEuPathDB" id="FungiDB:ASPBRDRAFT_279468"/>
<accession>A0A1L9UCT2</accession>
<feature type="transmembrane region" description="Helical" evidence="1">
    <location>
        <begin position="67"/>
        <end position="84"/>
    </location>
</feature>
<dbReference type="GeneID" id="93574936"/>
<keyword evidence="4" id="KW-1185">Reference proteome</keyword>
<gene>
    <name evidence="3" type="ORF">ASPBRDRAFT_279468</name>
</gene>
<proteinExistence type="predicted"/>
<evidence type="ECO:0000313" key="4">
    <source>
        <dbReference type="Proteomes" id="UP000184499"/>
    </source>
</evidence>
<organism evidence="3 4">
    <name type="scientific">Aspergillus brasiliensis (strain CBS 101740 / IMI 381727 / IBT 21946)</name>
    <dbReference type="NCBI Taxonomy" id="767769"/>
    <lineage>
        <taxon>Eukaryota</taxon>
        <taxon>Fungi</taxon>
        <taxon>Dikarya</taxon>
        <taxon>Ascomycota</taxon>
        <taxon>Pezizomycotina</taxon>
        <taxon>Eurotiomycetes</taxon>
        <taxon>Eurotiomycetidae</taxon>
        <taxon>Eurotiales</taxon>
        <taxon>Aspergillaceae</taxon>
        <taxon>Aspergillus</taxon>
        <taxon>Aspergillus subgen. Circumdati</taxon>
    </lineage>
</organism>
<keyword evidence="1" id="KW-1133">Transmembrane helix</keyword>
<reference evidence="4" key="1">
    <citation type="journal article" date="2017" name="Genome Biol.">
        <title>Comparative genomics reveals high biological diversity and specific adaptations in the industrially and medically important fungal genus Aspergillus.</title>
        <authorList>
            <person name="de Vries R.P."/>
            <person name="Riley R."/>
            <person name="Wiebenga A."/>
            <person name="Aguilar-Osorio G."/>
            <person name="Amillis S."/>
            <person name="Uchima C.A."/>
            <person name="Anderluh G."/>
            <person name="Asadollahi M."/>
            <person name="Askin M."/>
            <person name="Barry K."/>
            <person name="Battaglia E."/>
            <person name="Bayram O."/>
            <person name="Benocci T."/>
            <person name="Braus-Stromeyer S.A."/>
            <person name="Caldana C."/>
            <person name="Canovas D."/>
            <person name="Cerqueira G.C."/>
            <person name="Chen F."/>
            <person name="Chen W."/>
            <person name="Choi C."/>
            <person name="Clum A."/>
            <person name="Dos Santos R.A."/>
            <person name="Damasio A.R."/>
            <person name="Diallinas G."/>
            <person name="Emri T."/>
            <person name="Fekete E."/>
            <person name="Flipphi M."/>
            <person name="Freyberg S."/>
            <person name="Gallo A."/>
            <person name="Gournas C."/>
            <person name="Habgood R."/>
            <person name="Hainaut M."/>
            <person name="Harispe M.L."/>
            <person name="Henrissat B."/>
            <person name="Hilden K.S."/>
            <person name="Hope R."/>
            <person name="Hossain A."/>
            <person name="Karabika E."/>
            <person name="Karaffa L."/>
            <person name="Karanyi Z."/>
            <person name="Krasevec N."/>
            <person name="Kuo A."/>
            <person name="Kusch H."/>
            <person name="LaButti K."/>
            <person name="Lagendijk E.L."/>
            <person name="Lapidus A."/>
            <person name="Levasseur A."/>
            <person name="Lindquist E."/>
            <person name="Lipzen A."/>
            <person name="Logrieco A.F."/>
            <person name="MacCabe A."/>
            <person name="Maekelae M.R."/>
            <person name="Malavazi I."/>
            <person name="Melin P."/>
            <person name="Meyer V."/>
            <person name="Mielnichuk N."/>
            <person name="Miskei M."/>
            <person name="Molnar A.P."/>
            <person name="Mule G."/>
            <person name="Ngan C.Y."/>
            <person name="Orejas M."/>
            <person name="Orosz E."/>
            <person name="Ouedraogo J.P."/>
            <person name="Overkamp K.M."/>
            <person name="Park H.-S."/>
            <person name="Perrone G."/>
            <person name="Piumi F."/>
            <person name="Punt P.J."/>
            <person name="Ram A.F."/>
            <person name="Ramon A."/>
            <person name="Rauscher S."/>
            <person name="Record E."/>
            <person name="Riano-Pachon D.M."/>
            <person name="Robert V."/>
            <person name="Roehrig J."/>
            <person name="Ruller R."/>
            <person name="Salamov A."/>
            <person name="Salih N.S."/>
            <person name="Samson R.A."/>
            <person name="Sandor E."/>
            <person name="Sanguinetti M."/>
            <person name="Schuetze T."/>
            <person name="Sepcic K."/>
            <person name="Shelest E."/>
            <person name="Sherlock G."/>
            <person name="Sophianopoulou V."/>
            <person name="Squina F.M."/>
            <person name="Sun H."/>
            <person name="Susca A."/>
            <person name="Todd R.B."/>
            <person name="Tsang A."/>
            <person name="Unkles S.E."/>
            <person name="van de Wiele N."/>
            <person name="van Rossen-Uffink D."/>
            <person name="Oliveira J.V."/>
            <person name="Vesth T.C."/>
            <person name="Visser J."/>
            <person name="Yu J.-H."/>
            <person name="Zhou M."/>
            <person name="Andersen M.R."/>
            <person name="Archer D.B."/>
            <person name="Baker S.E."/>
            <person name="Benoit I."/>
            <person name="Brakhage A.A."/>
            <person name="Braus G.H."/>
            <person name="Fischer R."/>
            <person name="Frisvad J.C."/>
            <person name="Goldman G.H."/>
            <person name="Houbraken J."/>
            <person name="Oakley B."/>
            <person name="Pocsi I."/>
            <person name="Scazzocchio C."/>
            <person name="Seiboth B."/>
            <person name="vanKuyk P.A."/>
            <person name="Wortman J."/>
            <person name="Dyer P.S."/>
            <person name="Grigoriev I.V."/>
        </authorList>
    </citation>
    <scope>NUCLEOTIDE SEQUENCE [LARGE SCALE GENOMIC DNA]</scope>
    <source>
        <strain evidence="4">CBS 101740 / IMI 381727 / IBT 21946</strain>
    </source>
</reference>
<evidence type="ECO:0000313" key="3">
    <source>
        <dbReference type="EMBL" id="OJJ69470.1"/>
    </source>
</evidence>
<feature type="chain" id="PRO_5012544280" evidence="2">
    <location>
        <begin position="22"/>
        <end position="98"/>
    </location>
</feature>
<keyword evidence="1" id="KW-0472">Membrane</keyword>
<sequence length="98" mass="11113">MGGWLVFLLLVKPYGVRDAKGQGVELSITLCMHGKRDLCWVQRGFAVSCFSCLLGLFEGDVSVSPEYILYLTMLVLVPFFANYPRNHNRRLNSQPIFV</sequence>